<dbReference type="InterPro" id="IPR041479">
    <property type="entry name" value="TetR_CgmR_C"/>
</dbReference>
<proteinExistence type="predicted"/>
<reference evidence="4 5" key="1">
    <citation type="submission" date="2010-04" db="EMBL/GenBank/DDBJ databases">
        <authorList>
            <person name="Qin X."/>
            <person name="Bachman B."/>
            <person name="Battles P."/>
            <person name="Bell A."/>
            <person name="Bess C."/>
            <person name="Bickham C."/>
            <person name="Chaboub L."/>
            <person name="Chen D."/>
            <person name="Coyle M."/>
            <person name="Deiros D.R."/>
            <person name="Dinh H."/>
            <person name="Forbes L."/>
            <person name="Fowler G."/>
            <person name="Francisco L."/>
            <person name="Fu Q."/>
            <person name="Gubbala S."/>
            <person name="Hale W."/>
            <person name="Han Y."/>
            <person name="Hemphill L."/>
            <person name="Highlander S.K."/>
            <person name="Hirani K."/>
            <person name="Hogues M."/>
            <person name="Jackson L."/>
            <person name="Jakkamsetti A."/>
            <person name="Javaid M."/>
            <person name="Jiang H."/>
            <person name="Korchina V."/>
            <person name="Kovar C."/>
            <person name="Lara F."/>
            <person name="Lee S."/>
            <person name="Mata R."/>
            <person name="Mathew T."/>
            <person name="Moen C."/>
            <person name="Morales K."/>
            <person name="Munidasa M."/>
            <person name="Nazareth L."/>
            <person name="Ngo R."/>
            <person name="Nguyen L."/>
            <person name="Okwuonu G."/>
            <person name="Ongeri F."/>
            <person name="Patil S."/>
            <person name="Petrosino J."/>
            <person name="Pham C."/>
            <person name="Pham P."/>
            <person name="Pu L.-L."/>
            <person name="Puazo M."/>
            <person name="Raj R."/>
            <person name="Reid J."/>
            <person name="Rouhana J."/>
            <person name="Saada N."/>
            <person name="Shang Y."/>
            <person name="Simmons D."/>
            <person name="Thornton R."/>
            <person name="Warren J."/>
            <person name="Weissenberger G."/>
            <person name="Zhang J."/>
            <person name="Zhang L."/>
            <person name="Zhou C."/>
            <person name="Zhu D."/>
            <person name="Muzny D."/>
            <person name="Worley K."/>
            <person name="Gibbs R."/>
        </authorList>
    </citation>
    <scope>NUCLEOTIDE SEQUENCE [LARGE SCALE GENOMIC DNA]</scope>
    <source>
        <strain evidence="4 5">ATCC 49957</strain>
    </source>
</reference>
<dbReference type="EMBL" id="ADVL01000951">
    <property type="protein sequence ID" value="EFH09137.1"/>
    <property type="molecule type" value="Genomic_DNA"/>
</dbReference>
<dbReference type="OrthoDB" id="9805134at2"/>
<gene>
    <name evidence="4" type="ORF">HMPREF0731_4643</name>
</gene>
<dbReference type="Pfam" id="PF17937">
    <property type="entry name" value="TetR_C_28"/>
    <property type="match status" value="1"/>
</dbReference>
<evidence type="ECO:0000313" key="4">
    <source>
        <dbReference type="EMBL" id="EFH09137.1"/>
    </source>
</evidence>
<feature type="domain" description="HTH tetR-type" evidence="3">
    <location>
        <begin position="8"/>
        <end position="68"/>
    </location>
</feature>
<evidence type="ECO:0000256" key="1">
    <source>
        <dbReference type="ARBA" id="ARBA00023125"/>
    </source>
</evidence>
<dbReference type="Gene3D" id="1.10.357.10">
    <property type="entry name" value="Tetracycline Repressor, domain 2"/>
    <property type="match status" value="1"/>
</dbReference>
<feature type="DNA-binding region" description="H-T-H motif" evidence="2">
    <location>
        <begin position="31"/>
        <end position="50"/>
    </location>
</feature>
<accession>D5RU81</accession>
<comment type="caution">
    <text evidence="4">The sequence shown here is derived from an EMBL/GenBank/DDBJ whole genome shotgun (WGS) entry which is preliminary data.</text>
</comment>
<name>D5RU81_9PROT</name>
<keyword evidence="5" id="KW-1185">Reference proteome</keyword>
<keyword evidence="1 2" id="KW-0238">DNA-binding</keyword>
<dbReference type="GO" id="GO:0000976">
    <property type="term" value="F:transcription cis-regulatory region binding"/>
    <property type="evidence" value="ECO:0007669"/>
    <property type="project" value="TreeGrafter"/>
</dbReference>
<dbReference type="PRINTS" id="PR00455">
    <property type="entry name" value="HTHTETR"/>
</dbReference>
<dbReference type="AlphaFoldDB" id="D5RU81"/>
<dbReference type="InterPro" id="IPR001647">
    <property type="entry name" value="HTH_TetR"/>
</dbReference>
<protein>
    <submittedName>
        <fullName evidence="4">Transcriptional regulator, TetR family</fullName>
    </submittedName>
</protein>
<evidence type="ECO:0000313" key="5">
    <source>
        <dbReference type="Proteomes" id="UP000005324"/>
    </source>
</evidence>
<evidence type="ECO:0000259" key="3">
    <source>
        <dbReference type="PROSITE" id="PS50977"/>
    </source>
</evidence>
<dbReference type="PANTHER" id="PTHR30055">
    <property type="entry name" value="HTH-TYPE TRANSCRIPTIONAL REGULATOR RUTR"/>
    <property type="match status" value="1"/>
</dbReference>
<dbReference type="PANTHER" id="PTHR30055:SF148">
    <property type="entry name" value="TETR-FAMILY TRANSCRIPTIONAL REGULATOR"/>
    <property type="match status" value="1"/>
</dbReference>
<dbReference type="RefSeq" id="WP_007006420.1">
    <property type="nucleotide sequence ID" value="NZ_GG771076.1"/>
</dbReference>
<dbReference type="InterPro" id="IPR009057">
    <property type="entry name" value="Homeodomain-like_sf"/>
</dbReference>
<sequence>MDNASRSERTRGAILQAALAIIARDGPGRLTLDAIARECGISKGALTHQFRSKVAVLEALLRHQTAQFEDFAARHAAALGRERAQPYLATQIATMREALSSPQNAAFALCGALAEEPALLAPIRDLSAEKLRALRQEAADPDLATLRWLAARGLLMGELLGVCPLGEAERDRLFDRLLDERCWPPAPGGG</sequence>
<dbReference type="InterPro" id="IPR036271">
    <property type="entry name" value="Tet_transcr_reg_TetR-rel_C_sf"/>
</dbReference>
<dbReference type="SUPFAM" id="SSF48498">
    <property type="entry name" value="Tetracyclin repressor-like, C-terminal domain"/>
    <property type="match status" value="1"/>
</dbReference>
<dbReference type="SUPFAM" id="SSF46689">
    <property type="entry name" value="Homeodomain-like"/>
    <property type="match status" value="1"/>
</dbReference>
<evidence type="ECO:0000256" key="2">
    <source>
        <dbReference type="PROSITE-ProRule" id="PRU00335"/>
    </source>
</evidence>
<dbReference type="PROSITE" id="PS50977">
    <property type="entry name" value="HTH_TETR_2"/>
    <property type="match status" value="1"/>
</dbReference>
<dbReference type="HOGENOM" id="CLU_091687_2_0_5"/>
<dbReference type="Pfam" id="PF00440">
    <property type="entry name" value="TetR_N"/>
    <property type="match status" value="1"/>
</dbReference>
<dbReference type="InterPro" id="IPR050109">
    <property type="entry name" value="HTH-type_TetR-like_transc_reg"/>
</dbReference>
<organism evidence="4 5">
    <name type="scientific">Pseudoroseomonas cervicalis ATCC 49957</name>
    <dbReference type="NCBI Taxonomy" id="525371"/>
    <lineage>
        <taxon>Bacteria</taxon>
        <taxon>Pseudomonadati</taxon>
        <taxon>Pseudomonadota</taxon>
        <taxon>Alphaproteobacteria</taxon>
        <taxon>Acetobacterales</taxon>
        <taxon>Roseomonadaceae</taxon>
        <taxon>Roseomonas</taxon>
    </lineage>
</organism>
<dbReference type="GO" id="GO:0003700">
    <property type="term" value="F:DNA-binding transcription factor activity"/>
    <property type="evidence" value="ECO:0007669"/>
    <property type="project" value="TreeGrafter"/>
</dbReference>
<dbReference type="Proteomes" id="UP000005324">
    <property type="component" value="Unassembled WGS sequence"/>
</dbReference>